<accession>A0A0L7L0S8</accession>
<protein>
    <submittedName>
        <fullName evidence="1">Gamma-glutamylcysteine synthetase</fullName>
    </submittedName>
</protein>
<feature type="non-terminal residue" evidence="1">
    <location>
        <position position="85"/>
    </location>
</feature>
<dbReference type="AlphaFoldDB" id="A0A0L7L0S8"/>
<keyword evidence="2" id="KW-1185">Reference proteome</keyword>
<organism evidence="1 2">
    <name type="scientific">Operophtera brumata</name>
    <name type="common">Winter moth</name>
    <name type="synonym">Phalaena brumata</name>
    <dbReference type="NCBI Taxonomy" id="104452"/>
    <lineage>
        <taxon>Eukaryota</taxon>
        <taxon>Metazoa</taxon>
        <taxon>Ecdysozoa</taxon>
        <taxon>Arthropoda</taxon>
        <taxon>Hexapoda</taxon>
        <taxon>Insecta</taxon>
        <taxon>Pterygota</taxon>
        <taxon>Neoptera</taxon>
        <taxon>Endopterygota</taxon>
        <taxon>Lepidoptera</taxon>
        <taxon>Glossata</taxon>
        <taxon>Ditrysia</taxon>
        <taxon>Geometroidea</taxon>
        <taxon>Geometridae</taxon>
        <taxon>Larentiinae</taxon>
        <taxon>Operophtera</taxon>
    </lineage>
</organism>
<gene>
    <name evidence="1" type="ORF">OBRU01_11696</name>
</gene>
<name>A0A0L7L0S8_OPEBR</name>
<comment type="caution">
    <text evidence="1">The sequence shown here is derived from an EMBL/GenBank/DDBJ whole genome shotgun (WGS) entry which is preliminary data.</text>
</comment>
<evidence type="ECO:0000313" key="2">
    <source>
        <dbReference type="Proteomes" id="UP000037510"/>
    </source>
</evidence>
<sequence>MLKSASKVTINTGNVLNLIDIKKKAGQNVTEENGAAHPEELAQTSALSDYMVLSTASPDVVMNITRPHDDVQNKMAEAERKDLKI</sequence>
<evidence type="ECO:0000313" key="1">
    <source>
        <dbReference type="EMBL" id="KOB69087.1"/>
    </source>
</evidence>
<reference evidence="1 2" key="1">
    <citation type="journal article" date="2015" name="Genome Biol. Evol.">
        <title>The genome of winter moth (Operophtera brumata) provides a genomic perspective on sexual dimorphism and phenology.</title>
        <authorList>
            <person name="Derks M.F."/>
            <person name="Smit S."/>
            <person name="Salis L."/>
            <person name="Schijlen E."/>
            <person name="Bossers A."/>
            <person name="Mateman C."/>
            <person name="Pijl A.S."/>
            <person name="de Ridder D."/>
            <person name="Groenen M.A."/>
            <person name="Visser M.E."/>
            <person name="Megens H.J."/>
        </authorList>
    </citation>
    <scope>NUCLEOTIDE SEQUENCE [LARGE SCALE GENOMIC DNA]</scope>
    <source>
        <strain evidence="1">WM2013NL</strain>
        <tissue evidence="1">Head and thorax</tissue>
    </source>
</reference>
<dbReference type="EMBL" id="JTDY01003727">
    <property type="protein sequence ID" value="KOB69087.1"/>
    <property type="molecule type" value="Genomic_DNA"/>
</dbReference>
<proteinExistence type="predicted"/>
<dbReference type="Proteomes" id="UP000037510">
    <property type="component" value="Unassembled WGS sequence"/>
</dbReference>